<evidence type="ECO:0000313" key="2">
    <source>
        <dbReference type="EMBL" id="KAL0567630.1"/>
    </source>
</evidence>
<dbReference type="EMBL" id="JBAHYK010001537">
    <property type="protein sequence ID" value="KAL0567630.1"/>
    <property type="molecule type" value="Genomic_DNA"/>
</dbReference>
<dbReference type="Proteomes" id="UP001465976">
    <property type="component" value="Unassembled WGS sequence"/>
</dbReference>
<proteinExistence type="predicted"/>
<feature type="region of interest" description="Disordered" evidence="1">
    <location>
        <begin position="42"/>
        <end position="85"/>
    </location>
</feature>
<keyword evidence="3" id="KW-1185">Reference proteome</keyword>
<protein>
    <submittedName>
        <fullName evidence="2">Uncharacterized protein</fullName>
    </submittedName>
</protein>
<organism evidence="2 3">
    <name type="scientific">Marasmius crinis-equi</name>
    <dbReference type="NCBI Taxonomy" id="585013"/>
    <lineage>
        <taxon>Eukaryota</taxon>
        <taxon>Fungi</taxon>
        <taxon>Dikarya</taxon>
        <taxon>Basidiomycota</taxon>
        <taxon>Agaricomycotina</taxon>
        <taxon>Agaricomycetes</taxon>
        <taxon>Agaricomycetidae</taxon>
        <taxon>Agaricales</taxon>
        <taxon>Marasmiineae</taxon>
        <taxon>Marasmiaceae</taxon>
        <taxon>Marasmius</taxon>
    </lineage>
</organism>
<reference evidence="2 3" key="1">
    <citation type="submission" date="2024-02" db="EMBL/GenBank/DDBJ databases">
        <title>A draft genome for the cacao thread blight pathogen Marasmius crinis-equi.</title>
        <authorList>
            <person name="Cohen S.P."/>
            <person name="Baruah I.K."/>
            <person name="Amoako-Attah I."/>
            <person name="Bukari Y."/>
            <person name="Meinhardt L.W."/>
            <person name="Bailey B.A."/>
        </authorList>
    </citation>
    <scope>NUCLEOTIDE SEQUENCE [LARGE SCALE GENOMIC DNA]</scope>
    <source>
        <strain evidence="2 3">GH-76</strain>
    </source>
</reference>
<evidence type="ECO:0000313" key="3">
    <source>
        <dbReference type="Proteomes" id="UP001465976"/>
    </source>
</evidence>
<comment type="caution">
    <text evidence="2">The sequence shown here is derived from an EMBL/GenBank/DDBJ whole genome shotgun (WGS) entry which is preliminary data.</text>
</comment>
<gene>
    <name evidence="2" type="ORF">V5O48_014363</name>
</gene>
<feature type="compositionally biased region" description="Basic residues" evidence="1">
    <location>
        <begin position="46"/>
        <end position="70"/>
    </location>
</feature>
<name>A0ABR3EXH9_9AGAR</name>
<evidence type="ECO:0000256" key="1">
    <source>
        <dbReference type="SAM" id="MobiDB-lite"/>
    </source>
</evidence>
<accession>A0ABR3EXH9</accession>
<sequence>MPQPKKYTTKEQQLEAHRLNNQRHYNNLEIEIDAQYLIQRNSSGTKHLKKQKPSRLLRRKQRLQRKKKNKASSPGVIAPEVRASNKDTLSREVQRELEQRVESLKQDWLTHMNSKGGYAFYLEHLYIRTSIWATQRRTPLSPVTISPAAATVKAFEKLLMDYQATEEEYFYLICNLHGPVWQQKREDFTIFKEIVGETLVLV</sequence>